<organism evidence="2 3">
    <name type="scientific">Araneus ventricosus</name>
    <name type="common">Orbweaver spider</name>
    <name type="synonym">Epeira ventricosa</name>
    <dbReference type="NCBI Taxonomy" id="182803"/>
    <lineage>
        <taxon>Eukaryota</taxon>
        <taxon>Metazoa</taxon>
        <taxon>Ecdysozoa</taxon>
        <taxon>Arthropoda</taxon>
        <taxon>Chelicerata</taxon>
        <taxon>Arachnida</taxon>
        <taxon>Araneae</taxon>
        <taxon>Araneomorphae</taxon>
        <taxon>Entelegynae</taxon>
        <taxon>Araneoidea</taxon>
        <taxon>Araneidae</taxon>
        <taxon>Araneus</taxon>
    </lineage>
</organism>
<dbReference type="Proteomes" id="UP000499080">
    <property type="component" value="Unassembled WGS sequence"/>
</dbReference>
<dbReference type="AlphaFoldDB" id="A0A4Y2KH16"/>
<feature type="signal peptide" evidence="1">
    <location>
        <begin position="1"/>
        <end position="22"/>
    </location>
</feature>
<sequence>MCFGCKLKVFSFLISDISIVLLLKPESLRPATTPCKQNNSHWNSSAGSLLPITATADLSKGVLSPEVAPPFLSEPTSRSENPLSIRFFSSTYSWNQAKV</sequence>
<protein>
    <submittedName>
        <fullName evidence="2">Uncharacterized protein</fullName>
    </submittedName>
</protein>
<reference evidence="2 3" key="1">
    <citation type="journal article" date="2019" name="Sci. Rep.">
        <title>Orb-weaving spider Araneus ventricosus genome elucidates the spidroin gene catalogue.</title>
        <authorList>
            <person name="Kono N."/>
            <person name="Nakamura H."/>
            <person name="Ohtoshi R."/>
            <person name="Moran D.A.P."/>
            <person name="Shinohara A."/>
            <person name="Yoshida Y."/>
            <person name="Fujiwara M."/>
            <person name="Mori M."/>
            <person name="Tomita M."/>
            <person name="Arakawa K."/>
        </authorList>
    </citation>
    <scope>NUCLEOTIDE SEQUENCE [LARGE SCALE GENOMIC DNA]</scope>
</reference>
<keyword evidence="1" id="KW-0732">Signal</keyword>
<name>A0A4Y2KH16_ARAVE</name>
<accession>A0A4Y2KH16</accession>
<feature type="chain" id="PRO_5021441048" evidence="1">
    <location>
        <begin position="23"/>
        <end position="99"/>
    </location>
</feature>
<feature type="non-terminal residue" evidence="2">
    <location>
        <position position="99"/>
    </location>
</feature>
<evidence type="ECO:0000256" key="1">
    <source>
        <dbReference type="SAM" id="SignalP"/>
    </source>
</evidence>
<gene>
    <name evidence="2" type="ORF">AVEN_166584_1</name>
</gene>
<evidence type="ECO:0000313" key="2">
    <source>
        <dbReference type="EMBL" id="GBN01964.1"/>
    </source>
</evidence>
<keyword evidence="3" id="KW-1185">Reference proteome</keyword>
<proteinExistence type="predicted"/>
<evidence type="ECO:0000313" key="3">
    <source>
        <dbReference type="Proteomes" id="UP000499080"/>
    </source>
</evidence>
<comment type="caution">
    <text evidence="2">The sequence shown here is derived from an EMBL/GenBank/DDBJ whole genome shotgun (WGS) entry which is preliminary data.</text>
</comment>
<dbReference type="EMBL" id="BGPR01004664">
    <property type="protein sequence ID" value="GBN01964.1"/>
    <property type="molecule type" value="Genomic_DNA"/>
</dbReference>